<dbReference type="EC" id="3.4.21.-" evidence="9"/>
<comment type="caution">
    <text evidence="9">The sequence shown here is derived from an EMBL/GenBank/DDBJ whole genome shotgun (WGS) entry which is preliminary data.</text>
</comment>
<keyword evidence="6" id="KW-0742">SOS response</keyword>
<keyword evidence="4 7" id="KW-0068">Autocatalytic cleavage</keyword>
<dbReference type="InterPro" id="IPR036286">
    <property type="entry name" value="LexA/Signal_pep-like_sf"/>
</dbReference>
<proteinExistence type="inferred from homology"/>
<evidence type="ECO:0000313" key="9">
    <source>
        <dbReference type="EMBL" id="NYH72998.1"/>
    </source>
</evidence>
<dbReference type="GO" id="GO:0009432">
    <property type="term" value="P:SOS response"/>
    <property type="evidence" value="ECO:0007669"/>
    <property type="project" value="UniProtKB-KW"/>
</dbReference>
<keyword evidence="2" id="KW-0227">DNA damage</keyword>
<reference evidence="9 10" key="1">
    <citation type="submission" date="2020-07" db="EMBL/GenBank/DDBJ databases">
        <title>Genomic analyses of the natural microbiome of Caenorhabditis elegans.</title>
        <authorList>
            <person name="Samuel B."/>
        </authorList>
    </citation>
    <scope>NUCLEOTIDE SEQUENCE [LARGE SCALE GENOMIC DNA]</scope>
    <source>
        <strain evidence="9 10">BIGb0408</strain>
    </source>
</reference>
<sequence length="145" mass="15839">MGNAAILGPLGSSDIELPFFSFRVPAGFPSPAQDHIEKKISLDELLNVFAPQSYYVRVVGDSMIGVGLFDDDVVIVDRSLEAVSGDVIIGAIDNDPLVKTYIREGNQVILRSENPAYAPRYVLEGEQFEVWGVVKGGLRMFRGHA</sequence>
<protein>
    <submittedName>
        <fullName evidence="9">DNA polymerase V</fullName>
        <ecNumber evidence="9">3.4.21.-</ecNumber>
    </submittedName>
</protein>
<dbReference type="EMBL" id="JACBYV010000001">
    <property type="protein sequence ID" value="NYH72998.1"/>
    <property type="molecule type" value="Genomic_DNA"/>
</dbReference>
<dbReference type="InterPro" id="IPR006197">
    <property type="entry name" value="Peptidase_S24_LexA"/>
</dbReference>
<evidence type="ECO:0000313" key="10">
    <source>
        <dbReference type="Proteomes" id="UP000578688"/>
    </source>
</evidence>
<evidence type="ECO:0000256" key="5">
    <source>
        <dbReference type="ARBA" id="ARBA00023204"/>
    </source>
</evidence>
<accession>A0A7Z0BQB6</accession>
<dbReference type="Gene3D" id="2.10.109.10">
    <property type="entry name" value="Umud Fragment, subunit A"/>
    <property type="match status" value="1"/>
</dbReference>
<dbReference type="RefSeq" id="WP_179538263.1">
    <property type="nucleotide sequence ID" value="NZ_JACBYV010000001.1"/>
</dbReference>
<dbReference type="InterPro" id="IPR015927">
    <property type="entry name" value="Peptidase_S24_S26A/B/C"/>
</dbReference>
<dbReference type="NCBIfam" id="NF007621">
    <property type="entry name" value="PRK10276.1"/>
    <property type="match status" value="1"/>
</dbReference>
<evidence type="ECO:0000256" key="7">
    <source>
        <dbReference type="RuleBase" id="RU003991"/>
    </source>
</evidence>
<dbReference type="Pfam" id="PF00717">
    <property type="entry name" value="Peptidase_S24"/>
    <property type="match status" value="1"/>
</dbReference>
<evidence type="ECO:0000256" key="3">
    <source>
        <dbReference type="ARBA" id="ARBA00022801"/>
    </source>
</evidence>
<dbReference type="GO" id="GO:0003677">
    <property type="term" value="F:DNA binding"/>
    <property type="evidence" value="ECO:0007669"/>
    <property type="project" value="InterPro"/>
</dbReference>
<dbReference type="InterPro" id="IPR050077">
    <property type="entry name" value="LexA_repressor"/>
</dbReference>
<dbReference type="CDD" id="cd06529">
    <property type="entry name" value="S24_LexA-like"/>
    <property type="match status" value="1"/>
</dbReference>
<evidence type="ECO:0000256" key="6">
    <source>
        <dbReference type="ARBA" id="ARBA00023236"/>
    </source>
</evidence>
<dbReference type="GO" id="GO:0006355">
    <property type="term" value="P:regulation of DNA-templated transcription"/>
    <property type="evidence" value="ECO:0007669"/>
    <property type="project" value="InterPro"/>
</dbReference>
<dbReference type="Proteomes" id="UP000578688">
    <property type="component" value="Unassembled WGS sequence"/>
</dbReference>
<dbReference type="AlphaFoldDB" id="A0A7Z0BQB6"/>
<evidence type="ECO:0000259" key="8">
    <source>
        <dbReference type="Pfam" id="PF00717"/>
    </source>
</evidence>
<dbReference type="PANTHER" id="PTHR33516:SF2">
    <property type="entry name" value="LEXA REPRESSOR-RELATED"/>
    <property type="match status" value="1"/>
</dbReference>
<dbReference type="PANTHER" id="PTHR33516">
    <property type="entry name" value="LEXA REPRESSOR"/>
    <property type="match status" value="1"/>
</dbReference>
<feature type="domain" description="Peptidase S24/S26A/S26B/S26C" evidence="8">
    <location>
        <begin position="19"/>
        <end position="134"/>
    </location>
</feature>
<name>A0A7Z0BQB6_9GAMM</name>
<organism evidence="9 10">
    <name type="scientific">Phytopseudomonas flavescens</name>
    <dbReference type="NCBI Taxonomy" id="29435"/>
    <lineage>
        <taxon>Bacteria</taxon>
        <taxon>Pseudomonadati</taxon>
        <taxon>Pseudomonadota</taxon>
        <taxon>Gammaproteobacteria</taxon>
        <taxon>Pseudomonadales</taxon>
        <taxon>Pseudomonadaceae</taxon>
        <taxon>Phytopseudomonas</taxon>
    </lineage>
</organism>
<evidence type="ECO:0000256" key="4">
    <source>
        <dbReference type="ARBA" id="ARBA00022813"/>
    </source>
</evidence>
<dbReference type="SUPFAM" id="SSF51306">
    <property type="entry name" value="LexA/Signal peptidase"/>
    <property type="match status" value="1"/>
</dbReference>
<dbReference type="InterPro" id="IPR039418">
    <property type="entry name" value="LexA-like"/>
</dbReference>
<keyword evidence="5" id="KW-0234">DNA repair</keyword>
<comment type="similarity">
    <text evidence="1 7">Belongs to the peptidase S24 family.</text>
</comment>
<evidence type="ECO:0000256" key="1">
    <source>
        <dbReference type="ARBA" id="ARBA00007484"/>
    </source>
</evidence>
<evidence type="ECO:0000256" key="2">
    <source>
        <dbReference type="ARBA" id="ARBA00022763"/>
    </source>
</evidence>
<dbReference type="GO" id="GO:0006281">
    <property type="term" value="P:DNA repair"/>
    <property type="evidence" value="ECO:0007669"/>
    <property type="project" value="UniProtKB-KW"/>
</dbReference>
<keyword evidence="10" id="KW-1185">Reference proteome</keyword>
<gene>
    <name evidence="9" type="ORF">FHR27_001608</name>
</gene>
<dbReference type="PRINTS" id="PR00726">
    <property type="entry name" value="LEXASERPTASE"/>
</dbReference>
<dbReference type="GO" id="GO:0016787">
    <property type="term" value="F:hydrolase activity"/>
    <property type="evidence" value="ECO:0007669"/>
    <property type="project" value="UniProtKB-KW"/>
</dbReference>
<keyword evidence="3 7" id="KW-0378">Hydrolase</keyword>